<feature type="compositionally biased region" description="Pro residues" evidence="1">
    <location>
        <begin position="41"/>
        <end position="58"/>
    </location>
</feature>
<keyword evidence="4" id="KW-1185">Reference proteome</keyword>
<dbReference type="KEGG" id="ccac:CcaHIS019_0105450"/>
<feature type="compositionally biased region" description="Basic and acidic residues" evidence="1">
    <location>
        <begin position="60"/>
        <end position="69"/>
    </location>
</feature>
<proteinExistence type="predicted"/>
<evidence type="ECO:0000313" key="4">
    <source>
        <dbReference type="Proteomes" id="UP001233271"/>
    </source>
</evidence>
<dbReference type="RefSeq" id="XP_060453093.1">
    <property type="nucleotide sequence ID" value="XM_060601511.1"/>
</dbReference>
<name>A0AA48I7X2_9TREE</name>
<dbReference type="Proteomes" id="UP001233271">
    <property type="component" value="Chromosome 1"/>
</dbReference>
<feature type="chain" id="PRO_5041361067" description="Granulins domain-containing protein" evidence="2">
    <location>
        <begin position="17"/>
        <end position="141"/>
    </location>
</feature>
<protein>
    <recommendedName>
        <fullName evidence="5">Granulins domain-containing protein</fullName>
    </recommendedName>
</protein>
<evidence type="ECO:0000256" key="2">
    <source>
        <dbReference type="SAM" id="SignalP"/>
    </source>
</evidence>
<reference evidence="3" key="1">
    <citation type="journal article" date="2023" name="BMC Genomics">
        <title>Chromosome-level genome assemblies of Cutaneotrichosporon spp. (Trichosporonales, Basidiomycota) reveal imbalanced evolution between nucleotide sequences and chromosome synteny.</title>
        <authorList>
            <person name="Kobayashi Y."/>
            <person name="Kayamori A."/>
            <person name="Aoki K."/>
            <person name="Shiwa Y."/>
            <person name="Matsutani M."/>
            <person name="Fujita N."/>
            <person name="Sugita T."/>
            <person name="Iwasaki W."/>
            <person name="Tanaka N."/>
            <person name="Takashima M."/>
        </authorList>
    </citation>
    <scope>NUCLEOTIDE SEQUENCE</scope>
    <source>
        <strain evidence="3">HIS019</strain>
    </source>
</reference>
<dbReference type="GeneID" id="85491698"/>
<evidence type="ECO:0000313" key="3">
    <source>
        <dbReference type="EMBL" id="BEI87827.1"/>
    </source>
</evidence>
<sequence>MSIKLLLLALPVLAAAKPIANPDPRVIPWPSVVEPSNLPNPNGPKSPPVPTMSPVPPEPEPDHPWPEIDPPIKGHCERVECLDVVGRGPCLQACCPGGESYCSAGSCAGSGYCCPVGWWCDAPGGPRDCSKQDCGYGDVAM</sequence>
<dbReference type="EMBL" id="AP028212">
    <property type="protein sequence ID" value="BEI87827.1"/>
    <property type="molecule type" value="Genomic_DNA"/>
</dbReference>
<feature type="region of interest" description="Disordered" evidence="1">
    <location>
        <begin position="31"/>
        <end position="69"/>
    </location>
</feature>
<evidence type="ECO:0008006" key="5">
    <source>
        <dbReference type="Google" id="ProtNLM"/>
    </source>
</evidence>
<gene>
    <name evidence="3" type="ORF">CcaverHIS019_0105450</name>
</gene>
<keyword evidence="2" id="KW-0732">Signal</keyword>
<accession>A0AA48I7X2</accession>
<evidence type="ECO:0000256" key="1">
    <source>
        <dbReference type="SAM" id="MobiDB-lite"/>
    </source>
</evidence>
<organism evidence="3 4">
    <name type="scientific">Cutaneotrichosporon cavernicola</name>
    <dbReference type="NCBI Taxonomy" id="279322"/>
    <lineage>
        <taxon>Eukaryota</taxon>
        <taxon>Fungi</taxon>
        <taxon>Dikarya</taxon>
        <taxon>Basidiomycota</taxon>
        <taxon>Agaricomycotina</taxon>
        <taxon>Tremellomycetes</taxon>
        <taxon>Trichosporonales</taxon>
        <taxon>Trichosporonaceae</taxon>
        <taxon>Cutaneotrichosporon</taxon>
    </lineage>
</organism>
<feature type="signal peptide" evidence="2">
    <location>
        <begin position="1"/>
        <end position="16"/>
    </location>
</feature>
<dbReference type="AlphaFoldDB" id="A0AA48I7X2"/>